<dbReference type="SUPFAM" id="SSF51735">
    <property type="entry name" value="NAD(P)-binding Rossmann-fold domains"/>
    <property type="match status" value="1"/>
</dbReference>
<dbReference type="PANTHER" id="PTHR44196:SF1">
    <property type="entry name" value="DEHYDROGENASE_REDUCTASE SDR FAMILY MEMBER 7B"/>
    <property type="match status" value="1"/>
</dbReference>
<dbReference type="InterPro" id="IPR020904">
    <property type="entry name" value="Sc_DH/Rdtase_CS"/>
</dbReference>
<dbReference type="PRINTS" id="PR00080">
    <property type="entry name" value="SDRFAMILY"/>
</dbReference>
<dbReference type="PANTHER" id="PTHR44196">
    <property type="entry name" value="DEHYDROGENASE/REDUCTASE SDR FAMILY MEMBER 7B"/>
    <property type="match status" value="1"/>
</dbReference>
<dbReference type="InParanoid" id="A0A545ALP5"/>
<evidence type="ECO:0000256" key="2">
    <source>
        <dbReference type="ARBA" id="ARBA00023002"/>
    </source>
</evidence>
<evidence type="ECO:0000313" key="5">
    <source>
        <dbReference type="EMBL" id="TQS42211.1"/>
    </source>
</evidence>
<dbReference type="PROSITE" id="PS00061">
    <property type="entry name" value="ADH_SHORT"/>
    <property type="match status" value="1"/>
</dbReference>
<organism evidence="5 6">
    <name type="scientific">Cryptosporangium phraense</name>
    <dbReference type="NCBI Taxonomy" id="2593070"/>
    <lineage>
        <taxon>Bacteria</taxon>
        <taxon>Bacillati</taxon>
        <taxon>Actinomycetota</taxon>
        <taxon>Actinomycetes</taxon>
        <taxon>Cryptosporangiales</taxon>
        <taxon>Cryptosporangiaceae</taxon>
        <taxon>Cryptosporangium</taxon>
    </lineage>
</organism>
<keyword evidence="2" id="KW-0560">Oxidoreductase</keyword>
<dbReference type="Gene3D" id="3.40.50.720">
    <property type="entry name" value="NAD(P)-binding Rossmann-like Domain"/>
    <property type="match status" value="1"/>
</dbReference>
<dbReference type="NCBIfam" id="NF005495">
    <property type="entry name" value="PRK07109.1"/>
    <property type="match status" value="1"/>
</dbReference>
<dbReference type="FunCoup" id="A0A545ALP5">
    <property type="interactions" value="114"/>
</dbReference>
<name>A0A545ALP5_9ACTN</name>
<keyword evidence="4" id="KW-0812">Transmembrane</keyword>
<dbReference type="PRINTS" id="PR00081">
    <property type="entry name" value="GDHRDH"/>
</dbReference>
<dbReference type="EMBL" id="VIRS01000019">
    <property type="protein sequence ID" value="TQS42211.1"/>
    <property type="molecule type" value="Genomic_DNA"/>
</dbReference>
<dbReference type="Proteomes" id="UP000317982">
    <property type="component" value="Unassembled WGS sequence"/>
</dbReference>
<proteinExistence type="inferred from homology"/>
<gene>
    <name evidence="5" type="ORF">FL583_25055</name>
</gene>
<dbReference type="InterPro" id="IPR036291">
    <property type="entry name" value="NAD(P)-bd_dom_sf"/>
</dbReference>
<evidence type="ECO:0000256" key="1">
    <source>
        <dbReference type="ARBA" id="ARBA00006484"/>
    </source>
</evidence>
<keyword evidence="6" id="KW-1185">Reference proteome</keyword>
<comment type="caution">
    <text evidence="5">The sequence shown here is derived from an EMBL/GenBank/DDBJ whole genome shotgun (WGS) entry which is preliminary data.</text>
</comment>
<evidence type="ECO:0000256" key="4">
    <source>
        <dbReference type="SAM" id="Phobius"/>
    </source>
</evidence>
<evidence type="ECO:0000313" key="6">
    <source>
        <dbReference type="Proteomes" id="UP000317982"/>
    </source>
</evidence>
<dbReference type="GO" id="GO:0016020">
    <property type="term" value="C:membrane"/>
    <property type="evidence" value="ECO:0007669"/>
    <property type="project" value="TreeGrafter"/>
</dbReference>
<dbReference type="InterPro" id="IPR002347">
    <property type="entry name" value="SDR_fam"/>
</dbReference>
<keyword evidence="4" id="KW-0472">Membrane</keyword>
<accession>A0A545ALP5</accession>
<dbReference type="Pfam" id="PF00106">
    <property type="entry name" value="adh_short"/>
    <property type="match status" value="1"/>
</dbReference>
<dbReference type="GO" id="GO:0016491">
    <property type="term" value="F:oxidoreductase activity"/>
    <property type="evidence" value="ECO:0007669"/>
    <property type="project" value="UniProtKB-KW"/>
</dbReference>
<protein>
    <submittedName>
        <fullName evidence="5">SDR family oxidoreductase</fullName>
    </submittedName>
</protein>
<dbReference type="OrthoDB" id="151996at2"/>
<sequence>MPTASGAPVVVVTGASAGVGRAAALAFAKRGAALGLIARGHAGLTAARAQALENGAADALVIPTDVSDADAVEAAAARVEAELGPIDVWVNNAMASVFAYTWDVTAAEFKRVTEVTYLGFVNGTLAALKRMRTRDSGTIVQVGSSLAYRSIPLQAPYCASKHAVAGFTDSLRVELRATGSNVRISQVNLPAMNTPQFGWVRTRLPRHPQPVPPIYQPEVGAEAIVRASETGQRMLDVGLITVATRWGDKFIPRLLDHYLARKGVDSQQTSERIDAGAWKDNLAKPLDDTQDRGAHGIFDDQAKSHSWQAWAASRKPAVLAVGGAVLALATASTVFGRARR</sequence>
<feature type="transmembrane region" description="Helical" evidence="4">
    <location>
        <begin position="317"/>
        <end position="336"/>
    </location>
</feature>
<keyword evidence="4" id="KW-1133">Transmembrane helix</keyword>
<comment type="similarity">
    <text evidence="1 3">Belongs to the short-chain dehydrogenases/reductases (SDR) family.</text>
</comment>
<reference evidence="5 6" key="1">
    <citation type="submission" date="2019-07" db="EMBL/GenBank/DDBJ databases">
        <title>Cryptosporangium phraense sp. nov., isolated from plant litter.</title>
        <authorList>
            <person name="Suriyachadkun C."/>
        </authorList>
    </citation>
    <scope>NUCLEOTIDE SEQUENCE [LARGE SCALE GENOMIC DNA]</scope>
    <source>
        <strain evidence="5 6">A-T 5661</strain>
    </source>
</reference>
<dbReference type="AlphaFoldDB" id="A0A545ALP5"/>
<evidence type="ECO:0000256" key="3">
    <source>
        <dbReference type="RuleBase" id="RU000363"/>
    </source>
</evidence>